<gene>
    <name evidence="3" type="ORF">CP99DC5_0124</name>
</gene>
<evidence type="ECO:0000313" key="4">
    <source>
        <dbReference type="Proteomes" id="UP000014627"/>
    </source>
</evidence>
<sequence>MTASCATTTDTTSESTEIDLLNTASATEASSTTDAEVSVPDCCQMAILRSMSDACLSLLNQSGSVFSQFSPQNKPAPSETLMAKNGMLMKSSCLPNLSSQKSLDTFSSTERNPYLQQASLYSNLTSAKEEKTQASTVFFSCPAPKDANLIEKTTIVLLNLPESKEDGGMRDQSSLHLCPTKVQVHTYDKETIKAHSSKNSTKTSEESAKSSPSLPKPSTSSLSPLALFSHVQKEITETRLDTKSREKEEGQGEKGQQEHQEQEQHHHKQKKGFAIEELSNQTSLRYTQSCMLPDEIVEFALTEAQLSSLMHMRVSNLDILKICAEIMKLMLNSREQDNLARLEARKHLLEKARELIESYENQAKISQWLGVATATLGIVGAAAPIIGEISGKQILGFIQQHTGFWKKATAHTFFRGVGKVCSSLSQLTEASSKIYELKETASRTFAENYKEIFRMEHDEITRSIEEVKDHWKNMDNFLLQILQTEHDAVRSLYQ</sequence>
<comment type="caution">
    <text evidence="3">The sequence shown here is derived from an EMBL/GenBank/DDBJ whole genome shotgun (WGS) entry which is preliminary data.</text>
</comment>
<reference evidence="3 4" key="1">
    <citation type="submission" date="2013-04" db="EMBL/GenBank/DDBJ databases">
        <title>Genome sequence of Chlamydia psittaci 99DC5.</title>
        <authorList>
            <person name="Huot-Creasy H."/>
            <person name="McCracken C.L."/>
            <person name="Humphries M."/>
            <person name="Sachse K."/>
            <person name="Laroucau K."/>
            <person name="Bavoil P."/>
            <person name="Myers G.S."/>
        </authorList>
    </citation>
    <scope>NUCLEOTIDE SEQUENCE [LARGE SCALE GENOMIC DNA]</scope>
    <source>
        <strain evidence="3 4">99DC5</strain>
    </source>
</reference>
<keyword evidence="4" id="KW-1185">Reference proteome</keyword>
<organism evidence="3 4">
    <name type="scientific">Chlamydia psittaci 99DC5</name>
    <dbReference type="NCBI Taxonomy" id="1112251"/>
    <lineage>
        <taxon>Bacteria</taxon>
        <taxon>Pseudomonadati</taxon>
        <taxon>Chlamydiota</taxon>
        <taxon>Chlamydiia</taxon>
        <taxon>Chlamydiales</taxon>
        <taxon>Chlamydiaceae</taxon>
        <taxon>Chlamydia/Chlamydophila group</taxon>
        <taxon>Chlamydia</taxon>
    </lineage>
</organism>
<evidence type="ECO:0000313" key="3">
    <source>
        <dbReference type="EMBL" id="EPJ28728.1"/>
    </source>
</evidence>
<accession>A0ABP2X7N4</accession>
<dbReference type="Proteomes" id="UP000014627">
    <property type="component" value="Unassembled WGS sequence"/>
</dbReference>
<feature type="compositionally biased region" description="Basic and acidic residues" evidence="2">
    <location>
        <begin position="236"/>
        <end position="264"/>
    </location>
</feature>
<evidence type="ECO:0008006" key="5">
    <source>
        <dbReference type="Google" id="ProtNLM"/>
    </source>
</evidence>
<name>A0ABP2X7N4_CHLPS</name>
<feature type="region of interest" description="Disordered" evidence="2">
    <location>
        <begin position="190"/>
        <end position="223"/>
    </location>
</feature>
<proteinExistence type="predicted"/>
<feature type="coiled-coil region" evidence="1">
    <location>
        <begin position="332"/>
        <end position="362"/>
    </location>
</feature>
<evidence type="ECO:0000256" key="2">
    <source>
        <dbReference type="SAM" id="MobiDB-lite"/>
    </source>
</evidence>
<feature type="compositionally biased region" description="Low complexity" evidence="2">
    <location>
        <begin position="209"/>
        <end position="223"/>
    </location>
</feature>
<keyword evidence="1" id="KW-0175">Coiled coil</keyword>
<dbReference type="EMBL" id="ATLC01000044">
    <property type="protein sequence ID" value="EPJ28728.1"/>
    <property type="molecule type" value="Genomic_DNA"/>
</dbReference>
<protein>
    <recommendedName>
        <fullName evidence="5">Secretion system effector C (SseC) like family protein</fullName>
    </recommendedName>
</protein>
<evidence type="ECO:0000256" key="1">
    <source>
        <dbReference type="SAM" id="Coils"/>
    </source>
</evidence>
<feature type="region of interest" description="Disordered" evidence="2">
    <location>
        <begin position="236"/>
        <end position="271"/>
    </location>
</feature>
<dbReference type="RefSeq" id="WP_014943952.1">
    <property type="nucleotide sequence ID" value="NZ_KE356190.1"/>
</dbReference>